<evidence type="ECO:0000259" key="5">
    <source>
        <dbReference type="Pfam" id="PF20169"/>
    </source>
</evidence>
<dbReference type="Pfam" id="PF01558">
    <property type="entry name" value="POR"/>
    <property type="match status" value="1"/>
</dbReference>
<sequence>MSAPSSWSAGRRPITIAILAMGGEGGGVLADWIVAVGEKAGYYSQNTSVAGVAQRTGATVYYVELYPRPDDQPAGVRTEPVLSLFPTPGEVDVVIASELMEAGRAVQRGFSTPDRTTLIASTNRVYSMDERLALGDGRVDSNGLLEAAHAGSRRLIAADFMKLAEDARSVISAALFGALAGSGELPFERAAFEDAIRASGKGVDASLAAFASGYDAAGRPAPVPLPEPAAPAGNGPVPITIGRRRPVDPAEEAAAEEERRRDEVARTHPGHLVGPHLQPQAARVAGAFPVAARSMLLHGCVRTAVYQDPAYSDRYLARVARLAAIDPDAEGAAALTTEAARHVALWMTYQDTIHVAQQKIRRRRIEGVRAEAKAAPGQLVNVREYLHPQVEEITDTLPTRLGRWLAGSSLFAKVVGKVTRNGIVVNTTGIIGFTLLWIMARFRPLRPRSLRFGREQVAIDAWLDRAVAAAATDAELAREIVECQRVLKGYGATHHHGQESFGLLMDALDGLAGRADAAAELARLRTAALADEDGGALRAALAAQGLRTAPAVPAGT</sequence>
<keyword evidence="1" id="KW-0560">Oxidoreductase</keyword>
<proteinExistence type="predicted"/>
<dbReference type="Gene3D" id="3.40.920.10">
    <property type="entry name" value="Pyruvate-ferredoxin oxidoreductase, PFOR, domain III"/>
    <property type="match status" value="1"/>
</dbReference>
<name>A0A7J5DXY0_NOCSI</name>
<dbReference type="AlphaFoldDB" id="A0A7J5DXY0"/>
<feature type="transmembrane region" description="Helical" evidence="3">
    <location>
        <begin position="423"/>
        <end position="442"/>
    </location>
</feature>
<evidence type="ECO:0000259" key="4">
    <source>
        <dbReference type="Pfam" id="PF01558"/>
    </source>
</evidence>
<dbReference type="GO" id="GO:0016903">
    <property type="term" value="F:oxidoreductase activity, acting on the aldehyde or oxo group of donors"/>
    <property type="evidence" value="ECO:0007669"/>
    <property type="project" value="InterPro"/>
</dbReference>
<dbReference type="EMBL" id="WBVM01000001">
    <property type="protein sequence ID" value="KAB2810861.1"/>
    <property type="molecule type" value="Genomic_DNA"/>
</dbReference>
<accession>A0A7J5DXY0</accession>
<keyword evidence="3" id="KW-1133">Transmembrane helix</keyword>
<dbReference type="NCBIfam" id="NF006179">
    <property type="entry name" value="PRK08312.1"/>
    <property type="match status" value="1"/>
</dbReference>
<evidence type="ECO:0000256" key="1">
    <source>
        <dbReference type="ARBA" id="ARBA00023002"/>
    </source>
</evidence>
<gene>
    <name evidence="6" type="ORF">F9L07_02635</name>
</gene>
<evidence type="ECO:0000313" key="6">
    <source>
        <dbReference type="EMBL" id="KAB2810861.1"/>
    </source>
</evidence>
<feature type="compositionally biased region" description="Basic and acidic residues" evidence="2">
    <location>
        <begin position="256"/>
        <end position="266"/>
    </location>
</feature>
<feature type="domain" description="Pyruvate/ketoisovalerate oxidoreductase catalytic" evidence="4">
    <location>
        <begin position="22"/>
        <end position="215"/>
    </location>
</feature>
<reference evidence="6 7" key="1">
    <citation type="submission" date="2019-09" db="EMBL/GenBank/DDBJ databases">
        <title>Pimelobacter sp. isolated from Paulinella.</title>
        <authorList>
            <person name="Jeong S.E."/>
        </authorList>
    </citation>
    <scope>NUCLEOTIDE SEQUENCE [LARGE SCALE GENOMIC DNA]</scope>
    <source>
        <strain evidence="6 7">Pch-N</strain>
    </source>
</reference>
<dbReference type="InterPro" id="IPR002869">
    <property type="entry name" value="Pyrv_flavodox_OxRed_cen"/>
</dbReference>
<dbReference type="SUPFAM" id="SSF53323">
    <property type="entry name" value="Pyruvate-ferredoxin oxidoreductase, PFOR, domain III"/>
    <property type="match status" value="1"/>
</dbReference>
<dbReference type="Proteomes" id="UP000449906">
    <property type="component" value="Unassembled WGS sequence"/>
</dbReference>
<keyword evidence="3" id="KW-0472">Membrane</keyword>
<dbReference type="InterPro" id="IPR046667">
    <property type="entry name" value="DUF6537"/>
</dbReference>
<organism evidence="6 7">
    <name type="scientific">Nocardioides simplex</name>
    <name type="common">Arthrobacter simplex</name>
    <dbReference type="NCBI Taxonomy" id="2045"/>
    <lineage>
        <taxon>Bacteria</taxon>
        <taxon>Bacillati</taxon>
        <taxon>Actinomycetota</taxon>
        <taxon>Actinomycetes</taxon>
        <taxon>Propionibacteriales</taxon>
        <taxon>Nocardioidaceae</taxon>
        <taxon>Pimelobacter</taxon>
    </lineage>
</organism>
<evidence type="ECO:0000256" key="2">
    <source>
        <dbReference type="SAM" id="MobiDB-lite"/>
    </source>
</evidence>
<dbReference type="RefSeq" id="WP_151578359.1">
    <property type="nucleotide sequence ID" value="NZ_WBVM01000001.1"/>
</dbReference>
<dbReference type="InterPro" id="IPR019752">
    <property type="entry name" value="Pyrv/ketoisovalerate_OxRed_cat"/>
</dbReference>
<keyword evidence="6" id="KW-0670">Pyruvate</keyword>
<feature type="domain" description="DUF6537" evidence="5">
    <location>
        <begin position="295"/>
        <end position="505"/>
    </location>
</feature>
<protein>
    <submittedName>
        <fullName evidence="6">Indolepyruvate oxidoreductase subunit beta family protein</fullName>
    </submittedName>
</protein>
<feature type="region of interest" description="Disordered" evidence="2">
    <location>
        <begin position="229"/>
        <end position="276"/>
    </location>
</feature>
<keyword evidence="3" id="KW-0812">Transmembrane</keyword>
<comment type="caution">
    <text evidence="6">The sequence shown here is derived from an EMBL/GenBank/DDBJ whole genome shotgun (WGS) entry which is preliminary data.</text>
</comment>
<dbReference type="Pfam" id="PF20169">
    <property type="entry name" value="DUF6537"/>
    <property type="match status" value="1"/>
</dbReference>
<evidence type="ECO:0000313" key="7">
    <source>
        <dbReference type="Proteomes" id="UP000449906"/>
    </source>
</evidence>
<evidence type="ECO:0000256" key="3">
    <source>
        <dbReference type="SAM" id="Phobius"/>
    </source>
</evidence>